<dbReference type="PANTHER" id="PTHR21210:SF0">
    <property type="entry name" value="TRNA (URACIL-O(2)-)-METHYLTRANSFERASE-RELATED"/>
    <property type="match status" value="1"/>
</dbReference>
<keyword evidence="15" id="KW-1185">Reference proteome</keyword>
<dbReference type="Proteomes" id="UP001239445">
    <property type="component" value="Unassembled WGS sequence"/>
</dbReference>
<evidence type="ECO:0000256" key="11">
    <source>
        <dbReference type="ARBA" id="ARBA00047957"/>
    </source>
</evidence>
<evidence type="ECO:0000256" key="10">
    <source>
        <dbReference type="ARBA" id="ARBA00022694"/>
    </source>
</evidence>
<sequence>MGYEPEQLAEDAPPIVTPDDSGNGLGDTWVPLFRHGCSFGPDIYHSVMLNLIKNPNINSTWLFRANILHDVQGADALSALPGSAPEIPSFRGLELQRCMIRKLIPRNTMRDKPLDQTCLLYGGTGEDVQDEGIERTLVVYLPHVGSQSEMPFYHPVVRGIAFLHEWNAAESVGSVSISYLFFDVGDRSVDKLVRTAWHLLKAIYKHGEGRVAGYKKRVHHDVLIPQARVQDRYTALKNKYARDLIKTWAESTDPEKHVFEDLSIAAFLIELWADMYKDVPFPGFVDIGCGNGLLVYILNREGYSGWGFDAQTRKSWASYSTKMGSGGETLQQLVLLPPPVSRARVEELSGSDDFEERLVHDGRFPKGTFIISNHADELTPWTPILATISDCPFIMIPCCSHDLTGSRFRAPRPADRSKADSSYASLVAWVAEITKDCGWEAEQEMLRIPSTRNTAIVGRKKTALEESAVPDINAIVQRYGGTAGYLENVIKLVSSKKGSTAEHIIPS</sequence>
<evidence type="ECO:0000256" key="1">
    <source>
        <dbReference type="ARBA" id="ARBA00002778"/>
    </source>
</evidence>
<comment type="function">
    <text evidence="1">Probable adenosyl-L-methionine (AdoMet)-dependent tRNA (uracil-O(2)-)-methyltransferase.</text>
</comment>
<feature type="region of interest" description="Disordered" evidence="13">
    <location>
        <begin position="1"/>
        <end position="21"/>
    </location>
</feature>
<evidence type="ECO:0000256" key="12">
    <source>
        <dbReference type="RuleBase" id="RU368004"/>
    </source>
</evidence>
<keyword evidence="9 12" id="KW-0949">S-adenosyl-L-methionine</keyword>
<accession>A0AAJ0BI79</accession>
<comment type="subcellular location">
    <subcellularLocation>
        <location evidence="2 12">Cytoplasm</location>
    </subcellularLocation>
</comment>
<dbReference type="AlphaFoldDB" id="A0AAJ0BI79"/>
<comment type="similarity">
    <text evidence="3 12">Belongs to the TRM44 family.</text>
</comment>
<keyword evidence="8 12" id="KW-0808">Transferase</keyword>
<keyword evidence="10 12" id="KW-0819">tRNA processing</keyword>
<dbReference type="GO" id="GO:0005737">
    <property type="term" value="C:cytoplasm"/>
    <property type="evidence" value="ECO:0007669"/>
    <property type="project" value="UniProtKB-SubCell"/>
</dbReference>
<dbReference type="GO" id="GO:0141101">
    <property type="term" value="F:tRNA(Ser) (uridine(44)-2'-O-)-methyltransferase activity"/>
    <property type="evidence" value="ECO:0007669"/>
    <property type="project" value="UniProtKB-EC"/>
</dbReference>
<evidence type="ECO:0000256" key="2">
    <source>
        <dbReference type="ARBA" id="ARBA00004496"/>
    </source>
</evidence>
<evidence type="ECO:0000256" key="3">
    <source>
        <dbReference type="ARBA" id="ARBA00009056"/>
    </source>
</evidence>
<evidence type="ECO:0000256" key="4">
    <source>
        <dbReference type="ARBA" id="ARBA00012795"/>
    </source>
</evidence>
<dbReference type="InterPro" id="IPR011671">
    <property type="entry name" value="tRNA_uracil_MeTrfase"/>
</dbReference>
<comment type="caution">
    <text evidence="14">The sequence shown here is derived from an EMBL/GenBank/DDBJ whole genome shotgun (WGS) entry which is preliminary data.</text>
</comment>
<dbReference type="PANTHER" id="PTHR21210">
    <property type="entry name" value="TRNA (URACIL-O(2)-)-METHYLTRANSFERASE-RELATED"/>
    <property type="match status" value="1"/>
</dbReference>
<gene>
    <name evidence="14" type="ORF">QBC47DRAFT_139817</name>
</gene>
<organism evidence="14 15">
    <name type="scientific">Echria macrotheca</name>
    <dbReference type="NCBI Taxonomy" id="438768"/>
    <lineage>
        <taxon>Eukaryota</taxon>
        <taxon>Fungi</taxon>
        <taxon>Dikarya</taxon>
        <taxon>Ascomycota</taxon>
        <taxon>Pezizomycotina</taxon>
        <taxon>Sordariomycetes</taxon>
        <taxon>Sordariomycetidae</taxon>
        <taxon>Sordariales</taxon>
        <taxon>Schizotheciaceae</taxon>
        <taxon>Echria</taxon>
    </lineage>
</organism>
<reference evidence="14" key="1">
    <citation type="submission" date="2023-06" db="EMBL/GenBank/DDBJ databases">
        <title>Genome-scale phylogeny and comparative genomics of the fungal order Sordariales.</title>
        <authorList>
            <consortium name="Lawrence Berkeley National Laboratory"/>
            <person name="Hensen N."/>
            <person name="Bonometti L."/>
            <person name="Westerberg I."/>
            <person name="Brannstrom I.O."/>
            <person name="Guillou S."/>
            <person name="Cros-Aarteil S."/>
            <person name="Calhoun S."/>
            <person name="Haridas S."/>
            <person name="Kuo A."/>
            <person name="Mondo S."/>
            <person name="Pangilinan J."/>
            <person name="Riley R."/>
            <person name="Labutti K."/>
            <person name="Andreopoulos B."/>
            <person name="Lipzen A."/>
            <person name="Chen C."/>
            <person name="Yanf M."/>
            <person name="Daum C."/>
            <person name="Ng V."/>
            <person name="Clum A."/>
            <person name="Steindorff A."/>
            <person name="Ohm R."/>
            <person name="Martin F."/>
            <person name="Silar P."/>
            <person name="Natvig D."/>
            <person name="Lalanne C."/>
            <person name="Gautier V."/>
            <person name="Ament-Velasquez S.L."/>
            <person name="Kruys A."/>
            <person name="Hutchinson M.I."/>
            <person name="Powell A.J."/>
            <person name="Barry K."/>
            <person name="Miller A.N."/>
            <person name="Grigoriev I.V."/>
            <person name="Debuchy R."/>
            <person name="Gladieux P."/>
            <person name="Thoren M.H."/>
            <person name="Johannesson H."/>
        </authorList>
    </citation>
    <scope>NUCLEOTIDE SEQUENCE</scope>
    <source>
        <strain evidence="14">PSN4</strain>
    </source>
</reference>
<dbReference type="GO" id="GO:0030488">
    <property type="term" value="P:tRNA methylation"/>
    <property type="evidence" value="ECO:0007669"/>
    <property type="project" value="UniProtKB-UniRule"/>
</dbReference>
<name>A0AAJ0BI79_9PEZI</name>
<evidence type="ECO:0000256" key="7">
    <source>
        <dbReference type="ARBA" id="ARBA00022603"/>
    </source>
</evidence>
<keyword evidence="6 12" id="KW-0963">Cytoplasm</keyword>
<comment type="function">
    <text evidence="12">Adenosyl-L-methionine (AdoMet)-dependent tRNA (uracil-O(2)-)-methyltransferase.</text>
</comment>
<protein>
    <recommendedName>
        <fullName evidence="5 12">tRNA (uracil-O(2)-)-methyltransferase</fullName>
        <ecNumber evidence="4 12">2.1.1.211</ecNumber>
    </recommendedName>
</protein>
<dbReference type="EC" id="2.1.1.211" evidence="4 12"/>
<dbReference type="InterPro" id="IPR029063">
    <property type="entry name" value="SAM-dependent_MTases_sf"/>
</dbReference>
<proteinExistence type="inferred from homology"/>
<evidence type="ECO:0000256" key="6">
    <source>
        <dbReference type="ARBA" id="ARBA00022490"/>
    </source>
</evidence>
<evidence type="ECO:0000256" key="13">
    <source>
        <dbReference type="SAM" id="MobiDB-lite"/>
    </source>
</evidence>
<evidence type="ECO:0000256" key="5">
    <source>
        <dbReference type="ARBA" id="ARBA00017788"/>
    </source>
</evidence>
<dbReference type="EMBL" id="MU839829">
    <property type="protein sequence ID" value="KAK1758410.1"/>
    <property type="molecule type" value="Genomic_DNA"/>
</dbReference>
<comment type="catalytic activity">
    <reaction evidence="11 12">
        <text>uridine(44) in tRNA(Ser) + S-adenosyl-L-methionine = 2'-O-methyluridine(44) in tRNA(Ser) + S-adenosyl-L-homocysteine + H(+)</text>
        <dbReference type="Rhea" id="RHEA:43100"/>
        <dbReference type="Rhea" id="RHEA-COMP:10339"/>
        <dbReference type="Rhea" id="RHEA-COMP:10340"/>
        <dbReference type="ChEBI" id="CHEBI:15378"/>
        <dbReference type="ChEBI" id="CHEBI:57856"/>
        <dbReference type="ChEBI" id="CHEBI:59789"/>
        <dbReference type="ChEBI" id="CHEBI:65315"/>
        <dbReference type="ChEBI" id="CHEBI:74478"/>
        <dbReference type="EC" id="2.1.1.211"/>
    </reaction>
</comment>
<dbReference type="Pfam" id="PF07757">
    <property type="entry name" value="AdoMet_MTase"/>
    <property type="match status" value="1"/>
</dbReference>
<dbReference type="SUPFAM" id="SSF53335">
    <property type="entry name" value="S-adenosyl-L-methionine-dependent methyltransferases"/>
    <property type="match status" value="1"/>
</dbReference>
<evidence type="ECO:0000256" key="8">
    <source>
        <dbReference type="ARBA" id="ARBA00022679"/>
    </source>
</evidence>
<evidence type="ECO:0000313" key="14">
    <source>
        <dbReference type="EMBL" id="KAK1758410.1"/>
    </source>
</evidence>
<evidence type="ECO:0000256" key="9">
    <source>
        <dbReference type="ARBA" id="ARBA00022691"/>
    </source>
</evidence>
<evidence type="ECO:0000313" key="15">
    <source>
        <dbReference type="Proteomes" id="UP001239445"/>
    </source>
</evidence>
<keyword evidence="7 12" id="KW-0489">Methyltransferase</keyword>